<evidence type="ECO:0000256" key="2">
    <source>
        <dbReference type="ARBA" id="ARBA00022064"/>
    </source>
</evidence>
<proteinExistence type="predicted"/>
<accession>A0A9Q0I7V5</accession>
<protein>
    <recommendedName>
        <fullName evidence="2">Seipin</fullName>
    </recommendedName>
</protein>
<dbReference type="EMBL" id="JANIIK010000116">
    <property type="protein sequence ID" value="KAJ3588520.1"/>
    <property type="molecule type" value="Genomic_DNA"/>
</dbReference>
<dbReference type="GO" id="GO:0140042">
    <property type="term" value="P:lipid droplet formation"/>
    <property type="evidence" value="ECO:0007669"/>
    <property type="project" value="UniProtKB-ARBA"/>
</dbReference>
<comment type="subcellular location">
    <subcellularLocation>
        <location evidence="1">Endoplasmic reticulum membrane</location>
        <topology evidence="1">Multi-pass membrane protein</topology>
    </subcellularLocation>
</comment>
<keyword evidence="5 8" id="KW-1133">Transmembrane helix</keyword>
<keyword evidence="6" id="KW-0443">Lipid metabolism</keyword>
<evidence type="ECO:0000256" key="1">
    <source>
        <dbReference type="ARBA" id="ARBA00004477"/>
    </source>
</evidence>
<dbReference type="PANTHER" id="PTHR21212:SF0">
    <property type="entry name" value="SEIPIN"/>
    <property type="match status" value="1"/>
</dbReference>
<evidence type="ECO:0000256" key="4">
    <source>
        <dbReference type="ARBA" id="ARBA00022824"/>
    </source>
</evidence>
<dbReference type="Proteomes" id="UP001148018">
    <property type="component" value="Unassembled WGS sequence"/>
</dbReference>
<dbReference type="PANTHER" id="PTHR21212">
    <property type="entry name" value="BERNARDINELLI-SEIP CONGENITAL LIPODYSTROPHY 2 HOMOLOG BSCL2 PROTEIN"/>
    <property type="match status" value="1"/>
</dbReference>
<keyword evidence="4" id="KW-0256">Endoplasmic reticulum</keyword>
<dbReference type="CDD" id="cd23995">
    <property type="entry name" value="Seipin_BSCL2_like"/>
    <property type="match status" value="1"/>
</dbReference>
<evidence type="ECO:0000256" key="3">
    <source>
        <dbReference type="ARBA" id="ARBA00022692"/>
    </source>
</evidence>
<dbReference type="AlphaFoldDB" id="A0A9Q0I7V5"/>
<feature type="transmembrane region" description="Helical" evidence="8">
    <location>
        <begin position="184"/>
        <end position="205"/>
    </location>
</feature>
<gene>
    <name evidence="9" type="ORF">NHX12_012112</name>
</gene>
<name>A0A9Q0I7V5_9TELE</name>
<evidence type="ECO:0000313" key="9">
    <source>
        <dbReference type="EMBL" id="KAJ3588520.1"/>
    </source>
</evidence>
<dbReference type="Pfam" id="PF06775">
    <property type="entry name" value="Seipin"/>
    <property type="match status" value="1"/>
</dbReference>
<dbReference type="GO" id="GO:0005789">
    <property type="term" value="C:endoplasmic reticulum membrane"/>
    <property type="evidence" value="ECO:0007669"/>
    <property type="project" value="UniProtKB-SubCell"/>
</dbReference>
<feature type="transmembrane region" description="Helical" evidence="8">
    <location>
        <begin position="382"/>
        <end position="404"/>
    </location>
</feature>
<dbReference type="InterPro" id="IPR009617">
    <property type="entry name" value="Seipin"/>
</dbReference>
<evidence type="ECO:0000256" key="6">
    <source>
        <dbReference type="ARBA" id="ARBA00023098"/>
    </source>
</evidence>
<dbReference type="GO" id="GO:0006629">
    <property type="term" value="P:lipid metabolic process"/>
    <property type="evidence" value="ECO:0007669"/>
    <property type="project" value="UniProtKB-KW"/>
</dbReference>
<reference evidence="9" key="1">
    <citation type="submission" date="2022-07" db="EMBL/GenBank/DDBJ databases">
        <title>Chromosome-level genome of Muraenolepis orangiensis.</title>
        <authorList>
            <person name="Kim J."/>
        </authorList>
    </citation>
    <scope>NUCLEOTIDE SEQUENCE</scope>
    <source>
        <strain evidence="9">KU_S4_2022</strain>
        <tissue evidence="9">Muscle</tissue>
    </source>
</reference>
<evidence type="ECO:0000256" key="7">
    <source>
        <dbReference type="ARBA" id="ARBA00023136"/>
    </source>
</evidence>
<evidence type="ECO:0000313" key="10">
    <source>
        <dbReference type="Proteomes" id="UP001148018"/>
    </source>
</evidence>
<dbReference type="OrthoDB" id="3990054at2759"/>
<keyword evidence="7 8" id="KW-0472">Membrane</keyword>
<evidence type="ECO:0000256" key="8">
    <source>
        <dbReference type="SAM" id="Phobius"/>
    </source>
</evidence>
<sequence length="417" mass="47717">MEGVIIYWDSPKPWLPEGVIIYWDSPKPWLPEGVIIYWDSPKPWLSEGVIIYWDSPKPWLPEGVIIYWDSPKPWLPEGVIIYWDSPKPWLSEGVIIYWDSPKPWLSEGVIIYWDSPKPWLPAFKVPLQPIGSLLEHVIGGKGSWLRMERSSVQTSRPAGSEGGGDWWTNRPPAVGMLQRGRQKLLQGAVVLCTLFLLLWMASFIYGSFCYSFMPRAAYSTPVHYAYRSDCEPTSSPLCSYPTANVSLLRNGKNQVMSLGQTYRISLEMEMPDSPTNHRLGMFMVRMTCFSREGRRQASSDHSTMLHYRSDLLRTVGTLMFLPGFLTGVAKQTQRLEVELFSAYTEDPAQLEVLSREVQIYSAQLHIYARLTGLRYLLFQYPVMSAVVGVSSNMLFLSVLLFFGYMRLLLGETSRPVR</sequence>
<evidence type="ECO:0000256" key="5">
    <source>
        <dbReference type="ARBA" id="ARBA00022989"/>
    </source>
</evidence>
<keyword evidence="3 8" id="KW-0812">Transmembrane</keyword>
<keyword evidence="10" id="KW-1185">Reference proteome</keyword>
<comment type="caution">
    <text evidence="9">The sequence shown here is derived from an EMBL/GenBank/DDBJ whole genome shotgun (WGS) entry which is preliminary data.</text>
</comment>
<organism evidence="9 10">
    <name type="scientific">Muraenolepis orangiensis</name>
    <name type="common">Patagonian moray cod</name>
    <dbReference type="NCBI Taxonomy" id="630683"/>
    <lineage>
        <taxon>Eukaryota</taxon>
        <taxon>Metazoa</taxon>
        <taxon>Chordata</taxon>
        <taxon>Craniata</taxon>
        <taxon>Vertebrata</taxon>
        <taxon>Euteleostomi</taxon>
        <taxon>Actinopterygii</taxon>
        <taxon>Neopterygii</taxon>
        <taxon>Teleostei</taxon>
        <taxon>Neoteleostei</taxon>
        <taxon>Acanthomorphata</taxon>
        <taxon>Zeiogadaria</taxon>
        <taxon>Gadariae</taxon>
        <taxon>Gadiformes</taxon>
        <taxon>Muraenolepidoidei</taxon>
        <taxon>Muraenolepididae</taxon>
        <taxon>Muraenolepis</taxon>
    </lineage>
</organism>